<keyword evidence="2" id="KW-1133">Transmembrane helix</keyword>
<gene>
    <name evidence="3" type="ORF">FALBO_6122</name>
</gene>
<dbReference type="Pfam" id="PF05042">
    <property type="entry name" value="Caleosin"/>
    <property type="match status" value="1"/>
</dbReference>
<feature type="transmembrane region" description="Helical" evidence="2">
    <location>
        <begin position="161"/>
        <end position="178"/>
    </location>
</feature>
<evidence type="ECO:0000313" key="3">
    <source>
        <dbReference type="EMBL" id="KAF4466973.1"/>
    </source>
</evidence>
<dbReference type="OrthoDB" id="640742at2759"/>
<dbReference type="PANTHER" id="PTHR31495">
    <property type="entry name" value="PEROXYGENASE 3-RELATED"/>
    <property type="match status" value="1"/>
</dbReference>
<keyword evidence="2" id="KW-0812">Transmembrane</keyword>
<evidence type="ECO:0000313" key="4">
    <source>
        <dbReference type="Proteomes" id="UP000554235"/>
    </source>
</evidence>
<reference evidence="3 4" key="1">
    <citation type="submission" date="2020-01" db="EMBL/GenBank/DDBJ databases">
        <title>Identification and distribution of gene clusters putatively required for synthesis of sphingolipid metabolism inhibitors in phylogenetically diverse species of the filamentous fungus Fusarium.</title>
        <authorList>
            <person name="Kim H.-S."/>
            <person name="Busman M."/>
            <person name="Brown D.W."/>
            <person name="Divon H."/>
            <person name="Uhlig S."/>
            <person name="Proctor R.H."/>
        </authorList>
    </citation>
    <scope>NUCLEOTIDE SEQUENCE [LARGE SCALE GENOMIC DNA]</scope>
    <source>
        <strain evidence="3 4">NRRL 20459</strain>
    </source>
</reference>
<dbReference type="EMBL" id="JAADYS010000802">
    <property type="protein sequence ID" value="KAF4466973.1"/>
    <property type="molecule type" value="Genomic_DNA"/>
</dbReference>
<comment type="similarity">
    <text evidence="1">Belongs to the caleosin family.</text>
</comment>
<proteinExistence type="inferred from homology"/>
<dbReference type="Proteomes" id="UP000554235">
    <property type="component" value="Unassembled WGS sequence"/>
</dbReference>
<organism evidence="3 4">
    <name type="scientific">Fusarium albosuccineum</name>
    <dbReference type="NCBI Taxonomy" id="1237068"/>
    <lineage>
        <taxon>Eukaryota</taxon>
        <taxon>Fungi</taxon>
        <taxon>Dikarya</taxon>
        <taxon>Ascomycota</taxon>
        <taxon>Pezizomycotina</taxon>
        <taxon>Sordariomycetes</taxon>
        <taxon>Hypocreomycetidae</taxon>
        <taxon>Hypocreales</taxon>
        <taxon>Nectriaceae</taxon>
        <taxon>Fusarium</taxon>
        <taxon>Fusarium decemcellulare species complex</taxon>
    </lineage>
</organism>
<dbReference type="GO" id="GO:0004497">
    <property type="term" value="F:monooxygenase activity"/>
    <property type="evidence" value="ECO:0007669"/>
    <property type="project" value="TreeGrafter"/>
</dbReference>
<name>A0A8H4LF33_9HYPO</name>
<comment type="caution">
    <text evidence="3">The sequence shown here is derived from an EMBL/GenBank/DDBJ whole genome shotgun (WGS) entry which is preliminary data.</text>
</comment>
<evidence type="ECO:0000256" key="2">
    <source>
        <dbReference type="SAM" id="Phobius"/>
    </source>
</evidence>
<dbReference type="PANTHER" id="PTHR31495:SF0">
    <property type="entry name" value="BINDING PROTEIN CALEOSIN, PUTATIVE (AFU_ORTHOLOGUE AFUA_5G13750)-RELATED"/>
    <property type="match status" value="1"/>
</dbReference>
<protein>
    <submittedName>
        <fullName evidence="3">Calcium-binding caleosin</fullName>
    </submittedName>
</protein>
<sequence>MPKLSHAGVARANLAATHEHPEGTTDNGWAHEHRNQTVLQQHCDFFDKDHDGVIYPIDTFRAFRQLGFGTILSIVSTFIIHVNFSYPTLPSYIPDPWFRIYIDNIHKDKHGSDTGTYDAEGRFVPQKFEDMFSKYAEGRDYLTLRDVSKLMKGQRLIADPVGWGGAFFEWLATYIMLWPEDGRMMKEDIRRIYDGSLFYTIAARRATK</sequence>
<dbReference type="GO" id="GO:0005509">
    <property type="term" value="F:calcium ion binding"/>
    <property type="evidence" value="ECO:0007669"/>
    <property type="project" value="TreeGrafter"/>
</dbReference>
<dbReference type="AlphaFoldDB" id="A0A8H4LF33"/>
<evidence type="ECO:0000256" key="1">
    <source>
        <dbReference type="ARBA" id="ARBA00006765"/>
    </source>
</evidence>
<accession>A0A8H4LF33</accession>
<dbReference type="InterPro" id="IPR007736">
    <property type="entry name" value="Caleosin-related"/>
</dbReference>
<keyword evidence="4" id="KW-1185">Reference proteome</keyword>
<feature type="transmembrane region" description="Helical" evidence="2">
    <location>
        <begin position="66"/>
        <end position="86"/>
    </location>
</feature>
<keyword evidence="2" id="KW-0472">Membrane</keyword>